<sequence>MCCEELHICSHCGYLITSYIDRCRFACSSRNPGTEIGIHADDWCPEGEWIVEEFMHADDGACPKCSNTNLRVFPVDGLSGEVVHPPMTLLSTTKTTPRARGGADPAAPVSPTESDASGAGGDGDGDGEDGAKVAQKSGGFVSGWRKRVRSMVNGTRITGVTTGKRKVSPLQ</sequence>
<dbReference type="InParanoid" id="K2RM07"/>
<dbReference type="AlphaFoldDB" id="K2RM07"/>
<accession>K2RM07</accession>
<dbReference type="OrthoDB" id="3919141at2759"/>
<reference evidence="2 3" key="1">
    <citation type="journal article" date="2012" name="BMC Genomics">
        <title>Tools to kill: Genome of one of the most destructive plant pathogenic fungi Macrophomina phaseolina.</title>
        <authorList>
            <person name="Islam M.S."/>
            <person name="Haque M.S."/>
            <person name="Islam M.M."/>
            <person name="Emdad E.M."/>
            <person name="Halim A."/>
            <person name="Hossen Q.M.M."/>
            <person name="Hossain M.Z."/>
            <person name="Ahmed B."/>
            <person name="Rahim S."/>
            <person name="Rahman M.S."/>
            <person name="Alam M.M."/>
            <person name="Hou S."/>
            <person name="Wan X."/>
            <person name="Saito J.A."/>
            <person name="Alam M."/>
        </authorList>
    </citation>
    <scope>NUCLEOTIDE SEQUENCE [LARGE SCALE GENOMIC DNA]</scope>
    <source>
        <strain evidence="2 3">MS6</strain>
    </source>
</reference>
<protein>
    <submittedName>
        <fullName evidence="2">Uncharacterized protein</fullName>
    </submittedName>
</protein>
<organism evidence="2 3">
    <name type="scientific">Macrophomina phaseolina (strain MS6)</name>
    <name type="common">Charcoal rot fungus</name>
    <dbReference type="NCBI Taxonomy" id="1126212"/>
    <lineage>
        <taxon>Eukaryota</taxon>
        <taxon>Fungi</taxon>
        <taxon>Dikarya</taxon>
        <taxon>Ascomycota</taxon>
        <taxon>Pezizomycotina</taxon>
        <taxon>Dothideomycetes</taxon>
        <taxon>Dothideomycetes incertae sedis</taxon>
        <taxon>Botryosphaeriales</taxon>
        <taxon>Botryosphaeriaceae</taxon>
        <taxon>Macrophomina</taxon>
    </lineage>
</organism>
<name>K2RM07_MACPH</name>
<gene>
    <name evidence="2" type="ORF">MPH_07183</name>
</gene>
<dbReference type="EMBL" id="AHHD01000293">
    <property type="protein sequence ID" value="EKG15748.1"/>
    <property type="molecule type" value="Genomic_DNA"/>
</dbReference>
<dbReference type="Proteomes" id="UP000007129">
    <property type="component" value="Unassembled WGS sequence"/>
</dbReference>
<dbReference type="VEuPathDB" id="FungiDB:MPH_07183"/>
<dbReference type="HOGENOM" id="CLU_114599_0_0_1"/>
<feature type="region of interest" description="Disordered" evidence="1">
    <location>
        <begin position="86"/>
        <end position="171"/>
    </location>
</feature>
<proteinExistence type="predicted"/>
<evidence type="ECO:0000313" key="2">
    <source>
        <dbReference type="EMBL" id="EKG15748.1"/>
    </source>
</evidence>
<comment type="caution">
    <text evidence="2">The sequence shown here is derived from an EMBL/GenBank/DDBJ whole genome shotgun (WGS) entry which is preliminary data.</text>
</comment>
<feature type="compositionally biased region" description="Low complexity" evidence="1">
    <location>
        <begin position="98"/>
        <end position="117"/>
    </location>
</feature>
<evidence type="ECO:0000256" key="1">
    <source>
        <dbReference type="SAM" id="MobiDB-lite"/>
    </source>
</evidence>
<evidence type="ECO:0000313" key="3">
    <source>
        <dbReference type="Proteomes" id="UP000007129"/>
    </source>
</evidence>
<feature type="compositionally biased region" description="Polar residues" evidence="1">
    <location>
        <begin position="152"/>
        <end position="161"/>
    </location>
</feature>